<dbReference type="GeneID" id="26909233"/>
<accession>A0A0N0DRT9</accession>
<dbReference type="AlphaFoldDB" id="A0A0N0DRT9"/>
<organism evidence="1 2">
    <name type="scientific">Leptomonas pyrrhocoris</name>
    <name type="common">Firebug parasite</name>
    <dbReference type="NCBI Taxonomy" id="157538"/>
    <lineage>
        <taxon>Eukaryota</taxon>
        <taxon>Discoba</taxon>
        <taxon>Euglenozoa</taxon>
        <taxon>Kinetoplastea</taxon>
        <taxon>Metakinetoplastina</taxon>
        <taxon>Trypanosomatida</taxon>
        <taxon>Trypanosomatidae</taxon>
        <taxon>Leishmaniinae</taxon>
        <taxon>Leptomonas</taxon>
    </lineage>
</organism>
<dbReference type="Proteomes" id="UP000037923">
    <property type="component" value="Unassembled WGS sequence"/>
</dbReference>
<dbReference type="RefSeq" id="XP_015653430.1">
    <property type="nucleotide sequence ID" value="XM_015808145.1"/>
</dbReference>
<dbReference type="OrthoDB" id="278391at2759"/>
<evidence type="ECO:0000313" key="1">
    <source>
        <dbReference type="EMBL" id="KPA74991.1"/>
    </source>
</evidence>
<comment type="caution">
    <text evidence="1">The sequence shown here is derived from an EMBL/GenBank/DDBJ whole genome shotgun (WGS) entry which is preliminary data.</text>
</comment>
<proteinExistence type="predicted"/>
<sequence>MRNDQDGRVTDSPFIPHPTSDAAARPFHWYKPWTWWSGGPPLEREPAGRVRNGGAVVAAAVTNGIYRALLSNEDETPPSAVQDDRAKVLRTEAPLHTALQNIEDTVYRYLVPPSESHCEEEAATVVRCYTERHRDFAADAAAAAAWKAKSTVEPSECVQAPVVRADLLDCGPDVQQLKRCAEAVARRYSHDGELK</sequence>
<reference evidence="1 2" key="1">
    <citation type="submission" date="2015-07" db="EMBL/GenBank/DDBJ databases">
        <title>High-quality genome of monoxenous trypanosomatid Leptomonas pyrrhocoris.</title>
        <authorList>
            <person name="Flegontov P."/>
            <person name="Butenko A."/>
            <person name="Firsov S."/>
            <person name="Vlcek C."/>
            <person name="Logacheva M.D."/>
            <person name="Field M."/>
            <person name="Filatov D."/>
            <person name="Flegontova O."/>
            <person name="Gerasimov E."/>
            <person name="Jackson A.P."/>
            <person name="Kelly S."/>
            <person name="Opperdoes F."/>
            <person name="O'Reilly A."/>
            <person name="Votypka J."/>
            <person name="Yurchenko V."/>
            <person name="Lukes J."/>
        </authorList>
    </citation>
    <scope>NUCLEOTIDE SEQUENCE [LARGE SCALE GENOMIC DNA]</scope>
    <source>
        <strain evidence="1">H10</strain>
    </source>
</reference>
<name>A0A0N0DRT9_LEPPY</name>
<dbReference type="EMBL" id="LGTL01000027">
    <property type="protein sequence ID" value="KPA74991.1"/>
    <property type="molecule type" value="Genomic_DNA"/>
</dbReference>
<gene>
    <name evidence="1" type="ORF">ABB37_08950</name>
</gene>
<protein>
    <submittedName>
        <fullName evidence="1">Uncharacterized protein</fullName>
    </submittedName>
</protein>
<dbReference type="RefSeq" id="XP_015653431.1">
    <property type="nucleotide sequence ID" value="XM_015808146.1"/>
</dbReference>
<evidence type="ECO:0000313" key="2">
    <source>
        <dbReference type="Proteomes" id="UP000037923"/>
    </source>
</evidence>
<dbReference type="VEuPathDB" id="TriTrypDB:LpyrH10_27_1050"/>
<keyword evidence="2" id="KW-1185">Reference proteome</keyword>
<dbReference type="EMBL" id="LGTL01000027">
    <property type="protein sequence ID" value="KPA74992.1"/>
    <property type="molecule type" value="Genomic_DNA"/>
</dbReference>